<comment type="caution">
    <text evidence="3">The sequence shown here is derived from an EMBL/GenBank/DDBJ whole genome shotgun (WGS) entry which is preliminary data.</text>
</comment>
<keyword evidence="2" id="KW-0472">Membrane</keyword>
<dbReference type="EMBL" id="CAJNNV010025267">
    <property type="protein sequence ID" value="CAE8613531.1"/>
    <property type="molecule type" value="Genomic_DNA"/>
</dbReference>
<keyword evidence="2" id="KW-1133">Transmembrane helix</keyword>
<keyword evidence="4" id="KW-1185">Reference proteome</keyword>
<feature type="region of interest" description="Disordered" evidence="1">
    <location>
        <begin position="1"/>
        <end position="26"/>
    </location>
</feature>
<keyword evidence="2" id="KW-0812">Transmembrane</keyword>
<evidence type="ECO:0000313" key="4">
    <source>
        <dbReference type="Proteomes" id="UP000654075"/>
    </source>
</evidence>
<evidence type="ECO:0000313" key="3">
    <source>
        <dbReference type="EMBL" id="CAE8613531.1"/>
    </source>
</evidence>
<sequence length="145" mass="16441">MSAEGENEESGEKAEEEGNRRKKSEWREMIKEQGKMQSWRLSTRALRQTTCLRINWRRRSLLQYRRRLCWASSHLCQVQREALRVLAVLSPRRAAAMGGGTSRVLPWLPMIVVVVVGIVVVVAAVVVVGPEAFRAIAQRCSAVVR</sequence>
<protein>
    <submittedName>
        <fullName evidence="3">Uncharacterized protein</fullName>
    </submittedName>
</protein>
<name>A0A813FN50_POLGL</name>
<evidence type="ECO:0000256" key="1">
    <source>
        <dbReference type="SAM" id="MobiDB-lite"/>
    </source>
</evidence>
<gene>
    <name evidence="3" type="ORF">PGLA1383_LOCUS31293</name>
</gene>
<organism evidence="3 4">
    <name type="scientific">Polarella glacialis</name>
    <name type="common">Dinoflagellate</name>
    <dbReference type="NCBI Taxonomy" id="89957"/>
    <lineage>
        <taxon>Eukaryota</taxon>
        <taxon>Sar</taxon>
        <taxon>Alveolata</taxon>
        <taxon>Dinophyceae</taxon>
        <taxon>Suessiales</taxon>
        <taxon>Suessiaceae</taxon>
        <taxon>Polarella</taxon>
    </lineage>
</organism>
<feature type="compositionally biased region" description="Basic and acidic residues" evidence="1">
    <location>
        <begin position="10"/>
        <end position="26"/>
    </location>
</feature>
<accession>A0A813FN50</accession>
<proteinExistence type="predicted"/>
<reference evidence="3" key="1">
    <citation type="submission" date="2021-02" db="EMBL/GenBank/DDBJ databases">
        <authorList>
            <person name="Dougan E. K."/>
            <person name="Rhodes N."/>
            <person name="Thang M."/>
            <person name="Chan C."/>
        </authorList>
    </citation>
    <scope>NUCLEOTIDE SEQUENCE</scope>
</reference>
<dbReference type="Proteomes" id="UP000654075">
    <property type="component" value="Unassembled WGS sequence"/>
</dbReference>
<evidence type="ECO:0000256" key="2">
    <source>
        <dbReference type="SAM" id="Phobius"/>
    </source>
</evidence>
<feature type="transmembrane region" description="Helical" evidence="2">
    <location>
        <begin position="107"/>
        <end position="129"/>
    </location>
</feature>
<dbReference type="AlphaFoldDB" id="A0A813FN50"/>